<gene>
    <name evidence="2" type="ORF">MELLADRAFT_102402</name>
</gene>
<evidence type="ECO:0000313" key="3">
    <source>
        <dbReference type="Proteomes" id="UP000001072"/>
    </source>
</evidence>
<evidence type="ECO:0000313" key="2">
    <source>
        <dbReference type="EMBL" id="EGG11438.1"/>
    </source>
</evidence>
<evidence type="ECO:0000256" key="1">
    <source>
        <dbReference type="SAM" id="MobiDB-lite"/>
    </source>
</evidence>
<sequence>MAGNNQQLPRFFESISTNPAVPLYKCNACRSRNIVNYERHSNSLPHKRNVERLVAEEDDNEELLAPLSRAPALSSSNNQWPEDAMDTDDKSDQLGDSILDVLDLLGPILSDDDDSSNSGSETEQRQLLFQALEMLDKEDLDGDDDDTDYEAMLDAELANAKKEEDLDELVTAGTALNSIFPDHSEVQHALGRDVTLNHRLDFIAGNKVQHNSTASIPSYLSNLQTKHLWQEIESLTLLNKQKTIEDVQLYDLN</sequence>
<dbReference type="RefSeq" id="XP_007405073.1">
    <property type="nucleotide sequence ID" value="XM_007405011.1"/>
</dbReference>
<accession>F4R864</accession>
<dbReference type="AlphaFoldDB" id="F4R864"/>
<dbReference type="GeneID" id="18921665"/>
<dbReference type="EMBL" id="GL883092">
    <property type="protein sequence ID" value="EGG11438.1"/>
    <property type="molecule type" value="Genomic_DNA"/>
</dbReference>
<protein>
    <submittedName>
        <fullName evidence="2">Uncharacterized protein</fullName>
    </submittedName>
</protein>
<organism evidence="3">
    <name type="scientific">Melampsora larici-populina (strain 98AG31 / pathotype 3-4-7)</name>
    <name type="common">Poplar leaf rust fungus</name>
    <dbReference type="NCBI Taxonomy" id="747676"/>
    <lineage>
        <taxon>Eukaryota</taxon>
        <taxon>Fungi</taxon>
        <taxon>Dikarya</taxon>
        <taxon>Basidiomycota</taxon>
        <taxon>Pucciniomycotina</taxon>
        <taxon>Pucciniomycetes</taxon>
        <taxon>Pucciniales</taxon>
        <taxon>Melampsoraceae</taxon>
        <taxon>Melampsora</taxon>
    </lineage>
</organism>
<dbReference type="KEGG" id="mlr:MELLADRAFT_102402"/>
<dbReference type="Proteomes" id="UP000001072">
    <property type="component" value="Unassembled WGS sequence"/>
</dbReference>
<proteinExistence type="predicted"/>
<name>F4R864_MELLP</name>
<dbReference type="HOGENOM" id="CLU_1098694_0_0_1"/>
<keyword evidence="3" id="KW-1185">Reference proteome</keyword>
<dbReference type="VEuPathDB" id="FungiDB:MELLADRAFT_102402"/>
<reference evidence="3" key="1">
    <citation type="journal article" date="2011" name="Proc. Natl. Acad. Sci. U.S.A.">
        <title>Obligate biotrophy features unraveled by the genomic analysis of rust fungi.</title>
        <authorList>
            <person name="Duplessis S."/>
            <person name="Cuomo C.A."/>
            <person name="Lin Y.-C."/>
            <person name="Aerts A."/>
            <person name="Tisserant E."/>
            <person name="Veneault-Fourrey C."/>
            <person name="Joly D.L."/>
            <person name="Hacquard S."/>
            <person name="Amselem J."/>
            <person name="Cantarel B.L."/>
            <person name="Chiu R."/>
            <person name="Coutinho P.M."/>
            <person name="Feau N."/>
            <person name="Field M."/>
            <person name="Frey P."/>
            <person name="Gelhaye E."/>
            <person name="Goldberg J."/>
            <person name="Grabherr M.G."/>
            <person name="Kodira C.D."/>
            <person name="Kohler A."/>
            <person name="Kuees U."/>
            <person name="Lindquist E.A."/>
            <person name="Lucas S.M."/>
            <person name="Mago R."/>
            <person name="Mauceli E."/>
            <person name="Morin E."/>
            <person name="Murat C."/>
            <person name="Pangilinan J.L."/>
            <person name="Park R."/>
            <person name="Pearson M."/>
            <person name="Quesneville H."/>
            <person name="Rouhier N."/>
            <person name="Sakthikumar S."/>
            <person name="Salamov A.A."/>
            <person name="Schmutz J."/>
            <person name="Selles B."/>
            <person name="Shapiro H."/>
            <person name="Tanguay P."/>
            <person name="Tuskan G.A."/>
            <person name="Henrissat B."/>
            <person name="Van de Peer Y."/>
            <person name="Rouze P."/>
            <person name="Ellis J.G."/>
            <person name="Dodds P.N."/>
            <person name="Schein J.E."/>
            <person name="Zhong S."/>
            <person name="Hamelin R.C."/>
            <person name="Grigoriev I.V."/>
            <person name="Szabo L.J."/>
            <person name="Martin F."/>
        </authorList>
    </citation>
    <scope>NUCLEOTIDE SEQUENCE [LARGE SCALE GENOMIC DNA]</scope>
    <source>
        <strain evidence="3">98AG31 / pathotype 3-4-7</strain>
    </source>
</reference>
<feature type="region of interest" description="Disordered" evidence="1">
    <location>
        <begin position="68"/>
        <end position="92"/>
    </location>
</feature>
<dbReference type="InParanoid" id="F4R864"/>